<dbReference type="HOGENOM" id="CLU_818103_0_0_0"/>
<feature type="region of interest" description="Disordered" evidence="2">
    <location>
        <begin position="297"/>
        <end position="339"/>
    </location>
</feature>
<dbReference type="PATRIC" id="fig|1303518.3.peg.1330"/>
<evidence type="ECO:0000313" key="4">
    <source>
        <dbReference type="EMBL" id="CCW35122.1"/>
    </source>
</evidence>
<evidence type="ECO:0008006" key="6">
    <source>
        <dbReference type="Google" id="ProtNLM"/>
    </source>
</evidence>
<protein>
    <recommendedName>
        <fullName evidence="6">Tfp pilus assembly protein PilN</fullName>
    </recommendedName>
</protein>
<organism evidence="4 5">
    <name type="scientific">Chthonomonas calidirosea (strain DSM 23976 / ICMP 18418 / T49)</name>
    <dbReference type="NCBI Taxonomy" id="1303518"/>
    <lineage>
        <taxon>Bacteria</taxon>
        <taxon>Bacillati</taxon>
        <taxon>Armatimonadota</taxon>
        <taxon>Chthonomonadia</taxon>
        <taxon>Chthonomonadales</taxon>
        <taxon>Chthonomonadaceae</taxon>
        <taxon>Chthonomonas</taxon>
    </lineage>
</organism>
<dbReference type="EMBL" id="HF951689">
    <property type="protein sequence ID" value="CCW35122.1"/>
    <property type="molecule type" value="Genomic_DNA"/>
</dbReference>
<dbReference type="RefSeq" id="WP_016482663.1">
    <property type="nucleotide sequence ID" value="NC_021487.1"/>
</dbReference>
<keyword evidence="3" id="KW-0472">Membrane</keyword>
<feature type="compositionally biased region" description="Gly residues" evidence="2">
    <location>
        <begin position="297"/>
        <end position="318"/>
    </location>
</feature>
<keyword evidence="1" id="KW-0175">Coiled coil</keyword>
<dbReference type="Proteomes" id="UP000014227">
    <property type="component" value="Chromosome I"/>
</dbReference>
<gene>
    <name evidence="4" type="ORF">CCALI_01304</name>
</gene>
<sequence>MLRIDLLPPYVHERRARPVFFGFATALVAAVIIAFVAWYIGLKGQLDQAKQQLDNANNLQSQYQDYQSKVQQVNSSIADIKSKQDFIASAQKYNDSWWKAYTAVASDTSPYILLHSMEIDPRNHNLVHLTGFCPNEMELARWWIFLRNDTAKFQSVYITMPAHPYPPEAANGQNGNQAYGGFGSYGPPKGMYGAGGSMGPMTSSPMSSSPYGMGGGPPGMPPGMPYGMSGMPGSPYGGYGTGGGSQNNGVATPTEIEGRKGLDFSADLVLQDSLAPPATPPTWPPAAQAGGAGAAGFGGYGMPPGMPGMPGFGPGGPMGSQPPTGSRPGGGATAPGSSD</sequence>
<evidence type="ECO:0000256" key="2">
    <source>
        <dbReference type="SAM" id="MobiDB-lite"/>
    </source>
</evidence>
<proteinExistence type="predicted"/>
<dbReference type="KEGG" id="ccz:CCALI_01304"/>
<evidence type="ECO:0000256" key="1">
    <source>
        <dbReference type="SAM" id="Coils"/>
    </source>
</evidence>
<dbReference type="InParanoid" id="S0EYR0"/>
<keyword evidence="3" id="KW-0812">Transmembrane</keyword>
<reference evidence="5" key="1">
    <citation type="submission" date="2013-03" db="EMBL/GenBank/DDBJ databases">
        <title>Genome sequence of Chthonomonas calidirosea, the first sequenced genome from the Armatimonadetes phylum (formally candidate division OP10).</title>
        <authorList>
            <person name="Lee K.C.Y."/>
            <person name="Morgan X.C."/>
            <person name="Dunfield P.F."/>
            <person name="Tamas I."/>
            <person name="Houghton K.M."/>
            <person name="Vyssotski M."/>
            <person name="Ryan J.L.J."/>
            <person name="Lagutin K."/>
            <person name="McDonald I.R."/>
            <person name="Stott M.B."/>
        </authorList>
    </citation>
    <scope>NUCLEOTIDE SEQUENCE [LARGE SCALE GENOMIC DNA]</scope>
    <source>
        <strain evidence="5">DSM 23976 / ICMP 18418 / T49</strain>
    </source>
</reference>
<keyword evidence="5" id="KW-1185">Reference proteome</keyword>
<evidence type="ECO:0000256" key="3">
    <source>
        <dbReference type="SAM" id="Phobius"/>
    </source>
</evidence>
<evidence type="ECO:0000313" key="5">
    <source>
        <dbReference type="Proteomes" id="UP000014227"/>
    </source>
</evidence>
<dbReference type="AlphaFoldDB" id="S0EYR0"/>
<feature type="transmembrane region" description="Helical" evidence="3">
    <location>
        <begin position="20"/>
        <end position="42"/>
    </location>
</feature>
<feature type="coiled-coil region" evidence="1">
    <location>
        <begin position="39"/>
        <end position="76"/>
    </location>
</feature>
<dbReference type="STRING" id="454171.CP488_02791"/>
<accession>S0EYR0</accession>
<keyword evidence="3" id="KW-1133">Transmembrane helix</keyword>
<name>S0EYR0_CHTCT</name>